<dbReference type="InterPro" id="IPR036286">
    <property type="entry name" value="LexA/Signal_pep-like_sf"/>
</dbReference>
<dbReference type="InterPro" id="IPR039418">
    <property type="entry name" value="LexA-like"/>
</dbReference>
<dbReference type="EMBL" id="MGFP01000060">
    <property type="protein sequence ID" value="OGM08144.1"/>
    <property type="molecule type" value="Genomic_DNA"/>
</dbReference>
<gene>
    <name evidence="2" type="ORF">A2159_01900</name>
</gene>
<dbReference type="Proteomes" id="UP000179219">
    <property type="component" value="Unassembled WGS sequence"/>
</dbReference>
<dbReference type="CDD" id="cd06529">
    <property type="entry name" value="S24_LexA-like"/>
    <property type="match status" value="1"/>
</dbReference>
<protein>
    <recommendedName>
        <fullName evidence="1">Peptidase S24/S26A/S26B/S26C domain-containing protein</fullName>
    </recommendedName>
</protein>
<reference evidence="2 3" key="1">
    <citation type="journal article" date="2016" name="Nat. Commun.">
        <title>Thousands of microbial genomes shed light on interconnected biogeochemical processes in an aquifer system.</title>
        <authorList>
            <person name="Anantharaman K."/>
            <person name="Brown C.T."/>
            <person name="Hug L.A."/>
            <person name="Sharon I."/>
            <person name="Castelle C.J."/>
            <person name="Probst A.J."/>
            <person name="Thomas B.C."/>
            <person name="Singh A."/>
            <person name="Wilkins M.J."/>
            <person name="Karaoz U."/>
            <person name="Brodie E.L."/>
            <person name="Williams K.H."/>
            <person name="Hubbard S.S."/>
            <person name="Banfield J.F."/>
        </authorList>
    </citation>
    <scope>NUCLEOTIDE SEQUENCE [LARGE SCALE GENOMIC DNA]</scope>
</reference>
<dbReference type="AlphaFoldDB" id="A0A1F7WZ73"/>
<evidence type="ECO:0000313" key="2">
    <source>
        <dbReference type="EMBL" id="OGM08144.1"/>
    </source>
</evidence>
<sequence length="78" mass="8693">MIGAGFEDGDKVMIQEAKEFRNGDVVLARDNDGMTVKTLISKDGKTFLKPENPKYPNIPIYPETRLLGKVIGKINQNN</sequence>
<dbReference type="Pfam" id="PF00717">
    <property type="entry name" value="Peptidase_S24"/>
    <property type="match status" value="1"/>
</dbReference>
<dbReference type="Gene3D" id="2.10.109.10">
    <property type="entry name" value="Umud Fragment, subunit A"/>
    <property type="match status" value="1"/>
</dbReference>
<dbReference type="PANTHER" id="PTHR33516">
    <property type="entry name" value="LEXA REPRESSOR"/>
    <property type="match status" value="1"/>
</dbReference>
<dbReference type="SUPFAM" id="SSF51306">
    <property type="entry name" value="LexA/Signal peptidase"/>
    <property type="match status" value="1"/>
</dbReference>
<accession>A0A1F7WZ73</accession>
<dbReference type="PANTHER" id="PTHR33516:SF2">
    <property type="entry name" value="LEXA REPRESSOR-RELATED"/>
    <property type="match status" value="1"/>
</dbReference>
<name>A0A1F7WZ73_9BACT</name>
<feature type="domain" description="Peptidase S24/S26A/S26B/S26C" evidence="1">
    <location>
        <begin position="1"/>
        <end position="71"/>
    </location>
</feature>
<comment type="caution">
    <text evidence="2">The sequence shown here is derived from an EMBL/GenBank/DDBJ whole genome shotgun (WGS) entry which is preliminary data.</text>
</comment>
<dbReference type="InterPro" id="IPR050077">
    <property type="entry name" value="LexA_repressor"/>
</dbReference>
<proteinExistence type="predicted"/>
<evidence type="ECO:0000313" key="3">
    <source>
        <dbReference type="Proteomes" id="UP000179219"/>
    </source>
</evidence>
<organism evidence="2 3">
    <name type="scientific">Candidatus Woesebacteria bacterium RBG_13_34_9</name>
    <dbReference type="NCBI Taxonomy" id="1802477"/>
    <lineage>
        <taxon>Bacteria</taxon>
        <taxon>Candidatus Woeseibacteriota</taxon>
    </lineage>
</organism>
<dbReference type="InterPro" id="IPR015927">
    <property type="entry name" value="Peptidase_S24_S26A/B/C"/>
</dbReference>
<evidence type="ECO:0000259" key="1">
    <source>
        <dbReference type="Pfam" id="PF00717"/>
    </source>
</evidence>